<dbReference type="InterPro" id="IPR000847">
    <property type="entry name" value="LysR_HTH_N"/>
</dbReference>
<dbReference type="Proteomes" id="UP001320831">
    <property type="component" value="Unassembled WGS sequence"/>
</dbReference>
<keyword evidence="2" id="KW-0805">Transcription regulation</keyword>
<evidence type="ECO:0000256" key="1">
    <source>
        <dbReference type="ARBA" id="ARBA00009437"/>
    </source>
</evidence>
<evidence type="ECO:0000256" key="4">
    <source>
        <dbReference type="ARBA" id="ARBA00023163"/>
    </source>
</evidence>
<dbReference type="PANTHER" id="PTHR30419:SF8">
    <property type="entry name" value="NITROGEN ASSIMILATION TRANSCRIPTIONAL ACTIVATOR-RELATED"/>
    <property type="match status" value="1"/>
</dbReference>
<dbReference type="Gene3D" id="1.10.10.10">
    <property type="entry name" value="Winged helix-like DNA-binding domain superfamily/Winged helix DNA-binding domain"/>
    <property type="match status" value="1"/>
</dbReference>
<name>A0ABT2LZL7_9HYPH</name>
<evidence type="ECO:0000256" key="3">
    <source>
        <dbReference type="ARBA" id="ARBA00023125"/>
    </source>
</evidence>
<dbReference type="Pfam" id="PF03466">
    <property type="entry name" value="LysR_substrate"/>
    <property type="match status" value="1"/>
</dbReference>
<dbReference type="PROSITE" id="PS50931">
    <property type="entry name" value="HTH_LYSR"/>
    <property type="match status" value="1"/>
</dbReference>
<dbReference type="EMBL" id="JAOCZP010000017">
    <property type="protein sequence ID" value="MCT7378664.1"/>
    <property type="molecule type" value="Genomic_DNA"/>
</dbReference>
<protein>
    <submittedName>
        <fullName evidence="6">LysR substrate-binding domain-containing protein</fullName>
    </submittedName>
</protein>
<evidence type="ECO:0000313" key="6">
    <source>
        <dbReference type="EMBL" id="MCT7378664.1"/>
    </source>
</evidence>
<evidence type="ECO:0000313" key="7">
    <source>
        <dbReference type="Proteomes" id="UP001320831"/>
    </source>
</evidence>
<keyword evidence="4" id="KW-0804">Transcription</keyword>
<keyword evidence="7" id="KW-1185">Reference proteome</keyword>
<sequence>MIAQTLGRRRSCVKGGRYSQSARGNMNSEQLTKSLTLRHLRIIAALAEFGLVAKVADSLNVTQPSVSKQISELERLVETPIVTRDRNRLYLTPVGRRLADHARQVLAQIDRAAFDLNAMAQGVTGAVSIGVVSSVAPILLPRTIALMKRSAPEASISVTEGHFVSLFPLLESGAIDVLIARVWHPQELPGIEQKSLFQEQVVVVAGHGHPLAAATTLEWSEAREWPWLLPLANSVARRAVEALFAEFGFAPPVNLIASASLPLSIGVMREMPALGLFPQSLARVHASRGELVILPLDTREFLSEVRCFWRTGQSETNSSFDLFMRCLDQARSA</sequence>
<dbReference type="RefSeq" id="WP_260907708.1">
    <property type="nucleotide sequence ID" value="NZ_JAOCZP010000017.1"/>
</dbReference>
<feature type="domain" description="HTH lysR-type" evidence="5">
    <location>
        <begin position="35"/>
        <end position="92"/>
    </location>
</feature>
<gene>
    <name evidence="6" type="ORF">N5A92_27025</name>
</gene>
<organism evidence="6 7">
    <name type="scientific">Chelativorans salis</name>
    <dbReference type="NCBI Taxonomy" id="2978478"/>
    <lineage>
        <taxon>Bacteria</taxon>
        <taxon>Pseudomonadati</taxon>
        <taxon>Pseudomonadota</taxon>
        <taxon>Alphaproteobacteria</taxon>
        <taxon>Hyphomicrobiales</taxon>
        <taxon>Phyllobacteriaceae</taxon>
        <taxon>Chelativorans</taxon>
    </lineage>
</organism>
<dbReference type="PANTHER" id="PTHR30419">
    <property type="entry name" value="HTH-TYPE TRANSCRIPTIONAL REGULATOR YBHD"/>
    <property type="match status" value="1"/>
</dbReference>
<dbReference type="Gene3D" id="3.40.190.10">
    <property type="entry name" value="Periplasmic binding protein-like II"/>
    <property type="match status" value="2"/>
</dbReference>
<dbReference type="InterPro" id="IPR036390">
    <property type="entry name" value="WH_DNA-bd_sf"/>
</dbReference>
<dbReference type="Pfam" id="PF00126">
    <property type="entry name" value="HTH_1"/>
    <property type="match status" value="1"/>
</dbReference>
<dbReference type="SUPFAM" id="SSF53850">
    <property type="entry name" value="Periplasmic binding protein-like II"/>
    <property type="match status" value="1"/>
</dbReference>
<proteinExistence type="inferred from homology"/>
<keyword evidence="3" id="KW-0238">DNA-binding</keyword>
<evidence type="ECO:0000256" key="2">
    <source>
        <dbReference type="ARBA" id="ARBA00023015"/>
    </source>
</evidence>
<dbReference type="InterPro" id="IPR005119">
    <property type="entry name" value="LysR_subst-bd"/>
</dbReference>
<comment type="similarity">
    <text evidence="1">Belongs to the LysR transcriptional regulatory family.</text>
</comment>
<comment type="caution">
    <text evidence="6">The sequence shown here is derived from an EMBL/GenBank/DDBJ whole genome shotgun (WGS) entry which is preliminary data.</text>
</comment>
<dbReference type="InterPro" id="IPR050950">
    <property type="entry name" value="HTH-type_LysR_regulators"/>
</dbReference>
<dbReference type="SUPFAM" id="SSF46785">
    <property type="entry name" value="Winged helix' DNA-binding domain"/>
    <property type="match status" value="1"/>
</dbReference>
<evidence type="ECO:0000259" key="5">
    <source>
        <dbReference type="PROSITE" id="PS50931"/>
    </source>
</evidence>
<reference evidence="6 7" key="1">
    <citation type="submission" date="2022-09" db="EMBL/GenBank/DDBJ databases">
        <title>Chelativorans salina sp. nov., a novel slightly halophilic bacterium isolated from a saline lake sediment enrichment.</title>
        <authorList>
            <person name="Gao L."/>
            <person name="Fang B.-Z."/>
            <person name="Li W.-J."/>
        </authorList>
    </citation>
    <scope>NUCLEOTIDE SEQUENCE [LARGE SCALE GENOMIC DNA]</scope>
    <source>
        <strain evidence="6 7">EGI FJ00035</strain>
    </source>
</reference>
<accession>A0ABT2LZL7</accession>
<dbReference type="InterPro" id="IPR036388">
    <property type="entry name" value="WH-like_DNA-bd_sf"/>
</dbReference>